<dbReference type="STRING" id="485915.Dret_2496"/>
<dbReference type="OrthoDB" id="9794844at2"/>
<feature type="signal peptide" evidence="1">
    <location>
        <begin position="1"/>
        <end position="18"/>
    </location>
</feature>
<gene>
    <name evidence="2" type="ordered locus">Dret_2496</name>
</gene>
<dbReference type="EMBL" id="CP001734">
    <property type="protein sequence ID" value="ACV69778.1"/>
    <property type="molecule type" value="Genomic_DNA"/>
</dbReference>
<dbReference type="eggNOG" id="ENOG5032BCF">
    <property type="taxonomic scope" value="Bacteria"/>
</dbReference>
<protein>
    <submittedName>
        <fullName evidence="2">Lipoprotein</fullName>
    </submittedName>
</protein>
<reference evidence="2 3" key="2">
    <citation type="journal article" date="2010" name="Stand. Genomic Sci.">
        <title>Complete genome sequence of Desulfohalobium retbaense type strain (HR(100)).</title>
        <authorList>
            <person name="Spring S."/>
            <person name="Nolan M."/>
            <person name="Lapidus A."/>
            <person name="Glavina Del Rio T."/>
            <person name="Copeland A."/>
            <person name="Tice H."/>
            <person name="Cheng J.F."/>
            <person name="Lucas S."/>
            <person name="Land M."/>
            <person name="Chen F."/>
            <person name="Bruce D."/>
            <person name="Goodwin L."/>
            <person name="Pitluck S."/>
            <person name="Ivanova N."/>
            <person name="Mavromatis K."/>
            <person name="Mikhailova N."/>
            <person name="Pati A."/>
            <person name="Chen A."/>
            <person name="Palaniappan K."/>
            <person name="Hauser L."/>
            <person name="Chang Y.J."/>
            <person name="Jeffries C.D."/>
            <person name="Munk C."/>
            <person name="Kiss H."/>
            <person name="Chain P."/>
            <person name="Han C."/>
            <person name="Brettin T."/>
            <person name="Detter J.C."/>
            <person name="Schuler E."/>
            <person name="Goker M."/>
            <person name="Rohde M."/>
            <person name="Bristow J."/>
            <person name="Eisen J.A."/>
            <person name="Markowitz V."/>
            <person name="Hugenholtz P."/>
            <person name="Kyrpides N.C."/>
            <person name="Klenk H.P."/>
        </authorList>
    </citation>
    <scope>NUCLEOTIDE SEQUENCE [LARGE SCALE GENOMIC DNA]</scope>
    <source>
        <strain evidence="2 3">DSM 5692</strain>
    </source>
</reference>
<evidence type="ECO:0000313" key="2">
    <source>
        <dbReference type="EMBL" id="ACV69778.1"/>
    </source>
</evidence>
<dbReference type="AlphaFoldDB" id="C8X5T1"/>
<keyword evidence="3" id="KW-1185">Reference proteome</keyword>
<dbReference type="KEGG" id="drt:Dret_2496"/>
<accession>C8X5T1</accession>
<dbReference type="HOGENOM" id="CLU_127047_0_0_7"/>
<evidence type="ECO:0000313" key="3">
    <source>
        <dbReference type="Proteomes" id="UP000001052"/>
    </source>
</evidence>
<proteinExistence type="predicted"/>
<keyword evidence="1" id="KW-0732">Signal</keyword>
<feature type="chain" id="PRO_5002993849" evidence="1">
    <location>
        <begin position="19"/>
        <end position="166"/>
    </location>
</feature>
<sequence length="166" mass="18474">MKRLLVMMVMVMALAGCASTPEGASPGEPGSGPFSFGQGEAEEQSNFYYDFEDVLVPKEMELVPDESLLFETPAVKIGVLVFKGRVDPVSLFDFFMANMPKDNWQLRSYFKYGRYIMVYEKPGKDCIISLTESSLSTKLQIWVTPRATAGAKSSGGMRNNEMILQN</sequence>
<organism evidence="2 3">
    <name type="scientific">Desulfohalobium retbaense (strain ATCC 49708 / DSM 5692 / JCM 16813 / HR100)</name>
    <dbReference type="NCBI Taxonomy" id="485915"/>
    <lineage>
        <taxon>Bacteria</taxon>
        <taxon>Pseudomonadati</taxon>
        <taxon>Thermodesulfobacteriota</taxon>
        <taxon>Desulfovibrionia</taxon>
        <taxon>Desulfovibrionales</taxon>
        <taxon>Desulfohalobiaceae</taxon>
        <taxon>Desulfohalobium</taxon>
    </lineage>
</organism>
<name>C8X5T1_DESRD</name>
<reference evidence="3" key="1">
    <citation type="submission" date="2009-09" db="EMBL/GenBank/DDBJ databases">
        <title>The complete chromosome of Desulfohalobium retbaense DSM 5692.</title>
        <authorList>
            <consortium name="US DOE Joint Genome Institute (JGI-PGF)"/>
            <person name="Lucas S."/>
            <person name="Copeland A."/>
            <person name="Lapidus A."/>
            <person name="Glavina del Rio T."/>
            <person name="Dalin E."/>
            <person name="Tice H."/>
            <person name="Bruce D."/>
            <person name="Goodwin L."/>
            <person name="Pitluck S."/>
            <person name="Kyrpides N."/>
            <person name="Mavromatis K."/>
            <person name="Ivanova N."/>
            <person name="Mikhailova N."/>
            <person name="Munk A.C."/>
            <person name="Brettin T."/>
            <person name="Detter J.C."/>
            <person name="Han C."/>
            <person name="Tapia R."/>
            <person name="Larimer F."/>
            <person name="Land M."/>
            <person name="Hauser L."/>
            <person name="Markowitz V."/>
            <person name="Cheng J.-F."/>
            <person name="Hugenholtz P."/>
            <person name="Woyke T."/>
            <person name="Wu D."/>
            <person name="Spring S."/>
            <person name="Klenk H.-P."/>
            <person name="Eisen J.A."/>
        </authorList>
    </citation>
    <scope>NUCLEOTIDE SEQUENCE [LARGE SCALE GENOMIC DNA]</scope>
    <source>
        <strain evidence="3">DSM 5692</strain>
    </source>
</reference>
<dbReference type="Proteomes" id="UP000001052">
    <property type="component" value="Chromosome"/>
</dbReference>
<evidence type="ECO:0000256" key="1">
    <source>
        <dbReference type="SAM" id="SignalP"/>
    </source>
</evidence>
<keyword evidence="2" id="KW-0449">Lipoprotein</keyword>
<dbReference type="RefSeq" id="WP_015752912.1">
    <property type="nucleotide sequence ID" value="NC_013223.1"/>
</dbReference>
<dbReference type="PROSITE" id="PS51257">
    <property type="entry name" value="PROKAR_LIPOPROTEIN"/>
    <property type="match status" value="1"/>
</dbReference>